<comment type="caution">
    <text evidence="2">The sequence shown here is derived from an EMBL/GenBank/DDBJ whole genome shotgun (WGS) entry which is preliminary data.</text>
</comment>
<gene>
    <name evidence="2" type="ORF">D7Z96_08715</name>
</gene>
<evidence type="ECO:0000256" key="1">
    <source>
        <dbReference type="SAM" id="MobiDB-lite"/>
    </source>
</evidence>
<reference evidence="3" key="2">
    <citation type="submission" date="2018-10" db="EMBL/GenBank/DDBJ databases">
        <authorList>
            <person name="Wang Y."/>
            <person name="Wang J."/>
            <person name="Yang X."/>
            <person name="Wang Z."/>
            <person name="Huang Y."/>
        </authorList>
    </citation>
    <scope>NUCLEOTIDE SEQUENCE [LARGE SCALE GENOMIC DNA]</scope>
    <source>
        <strain evidence="3">J015</strain>
    </source>
</reference>
<dbReference type="EMBL" id="RBNH01000006">
    <property type="protein sequence ID" value="RKO24502.1"/>
    <property type="molecule type" value="Genomic_DNA"/>
</dbReference>
<organism evidence="2 3">
    <name type="scientific">Pseudarthrobacter phenanthrenivorans</name>
    <name type="common">Arthrobacter phenanthrenivorans</name>
    <dbReference type="NCBI Taxonomy" id="361575"/>
    <lineage>
        <taxon>Bacteria</taxon>
        <taxon>Bacillati</taxon>
        <taxon>Actinomycetota</taxon>
        <taxon>Actinomycetes</taxon>
        <taxon>Micrococcales</taxon>
        <taxon>Micrococcaceae</taxon>
        <taxon>Pseudarthrobacter</taxon>
    </lineage>
</organism>
<dbReference type="Proteomes" id="UP000273159">
    <property type="component" value="Unassembled WGS sequence"/>
</dbReference>
<proteinExistence type="predicted"/>
<dbReference type="RefSeq" id="WP_120692226.1">
    <property type="nucleotide sequence ID" value="NZ_RBNH01000006.1"/>
</dbReference>
<accession>A0A3B0FS31</accession>
<protein>
    <submittedName>
        <fullName evidence="2">Uncharacterized protein</fullName>
    </submittedName>
</protein>
<dbReference type="AlphaFoldDB" id="A0A3B0FS31"/>
<evidence type="ECO:0000313" key="3">
    <source>
        <dbReference type="Proteomes" id="UP000273159"/>
    </source>
</evidence>
<name>A0A3B0FS31_PSEPS</name>
<sequence>MSANTGESLHRVHATYEQTPQAAGLTLTVEQCGEIWAMGIPWPISGDLSRTQPVRHQTLQLRYGKGDQDEEAEDLTPAPPELEAGTAERKAAKSLSVGLGTLLAACAALWDRTLTAERDARAGTEGTKQARGYVTRELLDELRAHLSLSPEAEAAA</sequence>
<feature type="region of interest" description="Disordered" evidence="1">
    <location>
        <begin position="63"/>
        <end position="90"/>
    </location>
</feature>
<reference evidence="2 3" key="1">
    <citation type="submission" date="2018-10" db="EMBL/GenBank/DDBJ databases">
        <title>Genome-guide identification and characterization of bacteria that degrade polycyclic aromatic hydrocarbons and resist hexavalent chromium simultaneously.</title>
        <authorList>
            <person name="Feng H."/>
        </authorList>
    </citation>
    <scope>NUCLEOTIDE SEQUENCE [LARGE SCALE GENOMIC DNA]</scope>
    <source>
        <strain evidence="2 3">J015</strain>
    </source>
</reference>
<evidence type="ECO:0000313" key="2">
    <source>
        <dbReference type="EMBL" id="RKO24502.1"/>
    </source>
</evidence>